<dbReference type="Proteomes" id="UP000664658">
    <property type="component" value="Unassembled WGS sequence"/>
</dbReference>
<evidence type="ECO:0008006" key="4">
    <source>
        <dbReference type="Google" id="ProtNLM"/>
    </source>
</evidence>
<reference evidence="2" key="1">
    <citation type="submission" date="2021-03" db="EMBL/GenBank/DDBJ databases">
        <title>Plesiomonas shigelloides zfcc0051, isolated from zebrafish feces.</title>
        <authorList>
            <person name="Vanderhoek Z."/>
            <person name="Gaulke C."/>
        </authorList>
    </citation>
    <scope>NUCLEOTIDE SEQUENCE</scope>
    <source>
        <strain evidence="2">Zfcc0051</strain>
    </source>
</reference>
<organism evidence="2 3">
    <name type="scientific">Plesiomonas shigelloides</name>
    <name type="common">Aeromonas shigelloides</name>
    <dbReference type="NCBI Taxonomy" id="703"/>
    <lineage>
        <taxon>Bacteria</taxon>
        <taxon>Pseudomonadati</taxon>
        <taxon>Pseudomonadota</taxon>
        <taxon>Gammaproteobacteria</taxon>
        <taxon>Enterobacterales</taxon>
        <taxon>Enterobacteriaceae</taxon>
        <taxon>Plesiomonas</taxon>
    </lineage>
</organism>
<evidence type="ECO:0000313" key="3">
    <source>
        <dbReference type="Proteomes" id="UP000664658"/>
    </source>
</evidence>
<sequence length="437" mass="48795">MNSKFGRGARRMFGSMLCAVGLGSGWAQAASLPMPTAEWDWMLSASQTQHRATPWTDKRDAQQAFGALLDVQTRWQQWTGRFALVGDPLWQDNATPNSADTELDLIPYELFWQGPLTLGESKADVTLGKIRLDWGVGYGYRPLDLFLPYQQNPLGIQVEEGPGVALLSLYDATGEWSLVATDASWVSEQRTTPLQRQNQQRGVGLRHYRLSGDSEWQVIGYVDDVRKGLLGASWVSVLNASWEVHGSALYQRRYWQYALPQESHQPVQLKEQHDAGQALLGVNWAGSSGQNVIAEYWYDGRCWGDSQWQEALARVGSLQAQQQPALAGAYAQGFEHSNLMAHNLLVHWSLDKSAWRNWTWSQSSDLLSRVTPTLDVLYAPQDGGVMLTPRVNIELHDSGASSSALELEARYAGGDSHSVYAQIPDRLTFLLNLKGRF</sequence>
<protein>
    <recommendedName>
        <fullName evidence="4">Beta-lactamase</fullName>
    </recommendedName>
</protein>
<feature type="signal peptide" evidence="1">
    <location>
        <begin position="1"/>
        <end position="29"/>
    </location>
</feature>
<evidence type="ECO:0000256" key="1">
    <source>
        <dbReference type="SAM" id="SignalP"/>
    </source>
</evidence>
<comment type="caution">
    <text evidence="2">The sequence shown here is derived from an EMBL/GenBank/DDBJ whole genome shotgun (WGS) entry which is preliminary data.</text>
</comment>
<feature type="chain" id="PRO_5034150853" description="Beta-lactamase" evidence="1">
    <location>
        <begin position="30"/>
        <end position="437"/>
    </location>
</feature>
<accession>A0A8I2B412</accession>
<dbReference type="AlphaFoldDB" id="A0A8I2B412"/>
<dbReference type="RefSeq" id="WP_207542494.1">
    <property type="nucleotide sequence ID" value="NZ_JAFNAA010000017.1"/>
</dbReference>
<evidence type="ECO:0000313" key="2">
    <source>
        <dbReference type="EMBL" id="MBO1109316.1"/>
    </source>
</evidence>
<keyword evidence="1" id="KW-0732">Signal</keyword>
<proteinExistence type="predicted"/>
<name>A0A8I2B412_PLESH</name>
<dbReference type="EMBL" id="JAFNAA010000017">
    <property type="protein sequence ID" value="MBO1109316.1"/>
    <property type="molecule type" value="Genomic_DNA"/>
</dbReference>
<gene>
    <name evidence="2" type="ORF">J2R62_14040</name>
</gene>